<evidence type="ECO:0000259" key="3">
    <source>
        <dbReference type="PROSITE" id="PS50111"/>
    </source>
</evidence>
<sequence length="161" mass="17084">MLGNWRSHLDVIAQTTSGLTAASEQLAASATNLSGQADSISNNVKKTDVILNLIKDVAAQTHLLGLNAAIEAARAGDQGKGFNVVAEEIRKLAARTTGSVKEITDTLTMIRTAIDELGEQIHQIAAVSEEQTASVEEISASVGEIFHMSKALYQIAEQLNK</sequence>
<dbReference type="STRING" id="1121421.SAMN02745123_00744"/>
<dbReference type="RefSeq" id="WP_139257227.1">
    <property type="nucleotide sequence ID" value="NZ_FRAR01000007.1"/>
</dbReference>
<dbReference type="PANTHER" id="PTHR32089:SF112">
    <property type="entry name" value="LYSOZYME-LIKE PROTEIN-RELATED"/>
    <property type="match status" value="1"/>
</dbReference>
<name>A0A1M6PW49_9FIRM</name>
<dbReference type="PROSITE" id="PS50111">
    <property type="entry name" value="CHEMOTAXIS_TRANSDUC_2"/>
    <property type="match status" value="1"/>
</dbReference>
<feature type="domain" description="Methyl-accepting transducer" evidence="3">
    <location>
        <begin position="38"/>
        <end position="161"/>
    </location>
</feature>
<dbReference type="GO" id="GO:0007165">
    <property type="term" value="P:signal transduction"/>
    <property type="evidence" value="ECO:0007669"/>
    <property type="project" value="UniProtKB-KW"/>
</dbReference>
<dbReference type="Gene3D" id="1.10.287.950">
    <property type="entry name" value="Methyl-accepting chemotaxis protein"/>
    <property type="match status" value="1"/>
</dbReference>
<dbReference type="Proteomes" id="UP000183997">
    <property type="component" value="Unassembled WGS sequence"/>
</dbReference>
<keyword evidence="1 2" id="KW-0807">Transducer</keyword>
<evidence type="ECO:0000256" key="2">
    <source>
        <dbReference type="PROSITE-ProRule" id="PRU00284"/>
    </source>
</evidence>
<dbReference type="OrthoDB" id="3192at2"/>
<dbReference type="AlphaFoldDB" id="A0A1M6PW49"/>
<evidence type="ECO:0000313" key="5">
    <source>
        <dbReference type="Proteomes" id="UP000183997"/>
    </source>
</evidence>
<dbReference type="EMBL" id="FRAR01000007">
    <property type="protein sequence ID" value="SHK12118.1"/>
    <property type="molecule type" value="Genomic_DNA"/>
</dbReference>
<dbReference type="PANTHER" id="PTHR32089">
    <property type="entry name" value="METHYL-ACCEPTING CHEMOTAXIS PROTEIN MCPB"/>
    <property type="match status" value="1"/>
</dbReference>
<accession>A0A1M6PW49</accession>
<evidence type="ECO:0000256" key="1">
    <source>
        <dbReference type="ARBA" id="ARBA00023224"/>
    </source>
</evidence>
<proteinExistence type="predicted"/>
<dbReference type="GO" id="GO:0016020">
    <property type="term" value="C:membrane"/>
    <property type="evidence" value="ECO:0007669"/>
    <property type="project" value="InterPro"/>
</dbReference>
<evidence type="ECO:0000313" key="4">
    <source>
        <dbReference type="EMBL" id="SHK12118.1"/>
    </source>
</evidence>
<dbReference type="InterPro" id="IPR004089">
    <property type="entry name" value="MCPsignal_dom"/>
</dbReference>
<dbReference type="Pfam" id="PF00015">
    <property type="entry name" value="MCPsignal"/>
    <property type="match status" value="1"/>
</dbReference>
<protein>
    <submittedName>
        <fullName evidence="4">Methyl-accepting chemotaxis protein (MCP) signalling domain-containing protein</fullName>
    </submittedName>
</protein>
<dbReference type="SMART" id="SM00283">
    <property type="entry name" value="MA"/>
    <property type="match status" value="1"/>
</dbReference>
<keyword evidence="5" id="KW-1185">Reference proteome</keyword>
<gene>
    <name evidence="4" type="ORF">SAMN02745123_00744</name>
</gene>
<organism evidence="4 5">
    <name type="scientific">Desulforamulus aeronauticus DSM 10349</name>
    <dbReference type="NCBI Taxonomy" id="1121421"/>
    <lineage>
        <taxon>Bacteria</taxon>
        <taxon>Bacillati</taxon>
        <taxon>Bacillota</taxon>
        <taxon>Clostridia</taxon>
        <taxon>Eubacteriales</taxon>
        <taxon>Peptococcaceae</taxon>
        <taxon>Desulforamulus</taxon>
    </lineage>
</organism>
<dbReference type="SUPFAM" id="SSF58104">
    <property type="entry name" value="Methyl-accepting chemotaxis protein (MCP) signaling domain"/>
    <property type="match status" value="1"/>
</dbReference>
<reference evidence="5" key="1">
    <citation type="submission" date="2016-11" db="EMBL/GenBank/DDBJ databases">
        <authorList>
            <person name="Varghese N."/>
            <person name="Submissions S."/>
        </authorList>
    </citation>
    <scope>NUCLEOTIDE SEQUENCE [LARGE SCALE GENOMIC DNA]</scope>
    <source>
        <strain evidence="5">DSM 10349</strain>
    </source>
</reference>